<dbReference type="PROSITE" id="PS51186">
    <property type="entry name" value="GNAT"/>
    <property type="match status" value="1"/>
</dbReference>
<dbReference type="CDD" id="cd04301">
    <property type="entry name" value="NAT_SF"/>
    <property type="match status" value="1"/>
</dbReference>
<evidence type="ECO:0000313" key="5">
    <source>
        <dbReference type="Proteomes" id="UP000626982"/>
    </source>
</evidence>
<protein>
    <recommendedName>
        <fullName evidence="3">N-acetyltransferase domain-containing protein</fullName>
    </recommendedName>
</protein>
<dbReference type="InterPro" id="IPR000182">
    <property type="entry name" value="GNAT_dom"/>
</dbReference>
<dbReference type="RefSeq" id="WP_188715121.1">
    <property type="nucleotide sequence ID" value="NZ_BAABBD010000001.1"/>
</dbReference>
<dbReference type="SUPFAM" id="SSF55729">
    <property type="entry name" value="Acyl-CoA N-acyltransferases (Nat)"/>
    <property type="match status" value="1"/>
</dbReference>
<reference evidence="5" key="1">
    <citation type="journal article" date="2019" name="Int. J. Syst. Evol. Microbiol.">
        <title>The Global Catalogue of Microorganisms (GCM) 10K type strain sequencing project: providing services to taxonomists for standard genome sequencing and annotation.</title>
        <authorList>
            <consortium name="The Broad Institute Genomics Platform"/>
            <consortium name="The Broad Institute Genome Sequencing Center for Infectious Disease"/>
            <person name="Wu L."/>
            <person name="Ma J."/>
        </authorList>
    </citation>
    <scope>NUCLEOTIDE SEQUENCE [LARGE SCALE GENOMIC DNA]</scope>
    <source>
        <strain evidence="5">CGMCC 1.6960</strain>
    </source>
</reference>
<name>A0ABQ2KCG6_9MICO</name>
<comment type="caution">
    <text evidence="4">The sequence shown here is derived from an EMBL/GenBank/DDBJ whole genome shotgun (WGS) entry which is preliminary data.</text>
</comment>
<keyword evidence="1" id="KW-0808">Transferase</keyword>
<evidence type="ECO:0000256" key="1">
    <source>
        <dbReference type="ARBA" id="ARBA00022679"/>
    </source>
</evidence>
<dbReference type="PANTHER" id="PTHR43877">
    <property type="entry name" value="AMINOALKYLPHOSPHONATE N-ACETYLTRANSFERASE-RELATED-RELATED"/>
    <property type="match status" value="1"/>
</dbReference>
<gene>
    <name evidence="4" type="ORF">GCM10010968_02100</name>
</gene>
<organism evidence="4 5">
    <name type="scientific">Agrococcus terreus</name>
    <dbReference type="NCBI Taxonomy" id="574649"/>
    <lineage>
        <taxon>Bacteria</taxon>
        <taxon>Bacillati</taxon>
        <taxon>Actinomycetota</taxon>
        <taxon>Actinomycetes</taxon>
        <taxon>Micrococcales</taxon>
        <taxon>Microbacteriaceae</taxon>
        <taxon>Agrococcus</taxon>
    </lineage>
</organism>
<proteinExistence type="predicted"/>
<dbReference type="InterPro" id="IPR050832">
    <property type="entry name" value="Bact_Acetyltransf"/>
</dbReference>
<dbReference type="Proteomes" id="UP000626982">
    <property type="component" value="Unassembled WGS sequence"/>
</dbReference>
<evidence type="ECO:0000313" key="4">
    <source>
        <dbReference type="EMBL" id="GGN77477.1"/>
    </source>
</evidence>
<keyword evidence="5" id="KW-1185">Reference proteome</keyword>
<dbReference type="InterPro" id="IPR016181">
    <property type="entry name" value="Acyl_CoA_acyltransferase"/>
</dbReference>
<sequence length="171" mass="18846">MGDGDIHGGGSAPSGIVVRQANVDDARALLPLLAEHRGADEPDEKVDRYRERLESLVEHPGHRIVVAEADGAVIGYAAAQDYGPAPHRDWSIARMHDLWVSPAARGRGAGTALFAAIRDWAEQHTRIRVLEWQSLDVAADFYRRLGLAGERVDDGEPRERYELSVHLPTRS</sequence>
<evidence type="ECO:0000256" key="2">
    <source>
        <dbReference type="ARBA" id="ARBA00023315"/>
    </source>
</evidence>
<feature type="domain" description="N-acetyltransferase" evidence="3">
    <location>
        <begin position="16"/>
        <end position="168"/>
    </location>
</feature>
<dbReference type="EMBL" id="BMLM01000001">
    <property type="protein sequence ID" value="GGN77477.1"/>
    <property type="molecule type" value="Genomic_DNA"/>
</dbReference>
<dbReference type="Gene3D" id="3.40.630.30">
    <property type="match status" value="1"/>
</dbReference>
<keyword evidence="2" id="KW-0012">Acyltransferase</keyword>
<accession>A0ABQ2KCG6</accession>
<evidence type="ECO:0000259" key="3">
    <source>
        <dbReference type="PROSITE" id="PS51186"/>
    </source>
</evidence>
<dbReference type="Pfam" id="PF00583">
    <property type="entry name" value="Acetyltransf_1"/>
    <property type="match status" value="1"/>
</dbReference>